<dbReference type="InterPro" id="IPR039298">
    <property type="entry name" value="ACOT13"/>
</dbReference>
<dbReference type="PANTHER" id="PTHR21660">
    <property type="entry name" value="THIOESTERASE SUPERFAMILY MEMBER-RELATED"/>
    <property type="match status" value="1"/>
</dbReference>
<keyword evidence="2" id="KW-0378">Hydrolase</keyword>
<dbReference type="Pfam" id="PF03061">
    <property type="entry name" value="4HBT"/>
    <property type="match status" value="1"/>
</dbReference>
<feature type="domain" description="Thioesterase" evidence="3">
    <location>
        <begin position="51"/>
        <end position="129"/>
    </location>
</feature>
<name>A0A212JTP2_9DELT</name>
<dbReference type="CDD" id="cd03443">
    <property type="entry name" value="PaaI_thioesterase"/>
    <property type="match status" value="1"/>
</dbReference>
<dbReference type="EMBL" id="FLUQ01000002">
    <property type="protein sequence ID" value="SBW02803.1"/>
    <property type="molecule type" value="Genomic_DNA"/>
</dbReference>
<evidence type="ECO:0000256" key="1">
    <source>
        <dbReference type="ARBA" id="ARBA00008324"/>
    </source>
</evidence>
<comment type="similarity">
    <text evidence="1">Belongs to the thioesterase PaaI family.</text>
</comment>
<reference evidence="4" key="1">
    <citation type="submission" date="2016-04" db="EMBL/GenBank/DDBJ databases">
        <authorList>
            <person name="Evans L.H."/>
            <person name="Alamgir A."/>
            <person name="Owens N."/>
            <person name="Weber N.D."/>
            <person name="Virtaneva K."/>
            <person name="Barbian K."/>
            <person name="Babar A."/>
            <person name="Rosenke K."/>
        </authorList>
    </citation>
    <scope>NUCLEOTIDE SEQUENCE</scope>
    <source>
        <strain evidence="4">86</strain>
    </source>
</reference>
<dbReference type="GO" id="GO:0047617">
    <property type="term" value="F:fatty acyl-CoA hydrolase activity"/>
    <property type="evidence" value="ECO:0007669"/>
    <property type="project" value="InterPro"/>
</dbReference>
<sequence length="146" mass="15275">MTTNPYLQAMTCEIQSVNPLFNLLGARLVSAAKGEARIELPISPCLTQGEGAVAGGILATLADEAMAHAVISLLDHDKHTVTTEMNIRFLRATDPNRPGTLIGTAEVVKAGRSILSVEARVTDDTGKLLATAGGSFFVVDAKRAAS</sequence>
<protein>
    <submittedName>
        <fullName evidence="4">Putative Phenylacetic acid degradation-related protein</fullName>
    </submittedName>
</protein>
<organism evidence="4">
    <name type="scientific">uncultured delta proteobacterium</name>
    <dbReference type="NCBI Taxonomy" id="34034"/>
    <lineage>
        <taxon>Bacteria</taxon>
        <taxon>Deltaproteobacteria</taxon>
        <taxon>environmental samples</taxon>
    </lineage>
</organism>
<dbReference type="PANTHER" id="PTHR21660:SF1">
    <property type="entry name" value="ACYL-COENZYME A THIOESTERASE 13"/>
    <property type="match status" value="1"/>
</dbReference>
<dbReference type="AlphaFoldDB" id="A0A212JTP2"/>
<evidence type="ECO:0000256" key="2">
    <source>
        <dbReference type="ARBA" id="ARBA00022801"/>
    </source>
</evidence>
<dbReference type="InterPro" id="IPR029069">
    <property type="entry name" value="HotDog_dom_sf"/>
</dbReference>
<accession>A0A212JTP2</accession>
<dbReference type="InterPro" id="IPR006683">
    <property type="entry name" value="Thioestr_dom"/>
</dbReference>
<gene>
    <name evidence="4" type="ORF">KL86DPRO_20035</name>
</gene>
<dbReference type="InterPro" id="IPR003736">
    <property type="entry name" value="PAAI_dom"/>
</dbReference>
<evidence type="ECO:0000313" key="4">
    <source>
        <dbReference type="EMBL" id="SBW02803.1"/>
    </source>
</evidence>
<proteinExistence type="inferred from homology"/>
<dbReference type="Gene3D" id="3.10.129.10">
    <property type="entry name" value="Hotdog Thioesterase"/>
    <property type="match status" value="1"/>
</dbReference>
<dbReference type="NCBIfam" id="TIGR00369">
    <property type="entry name" value="unchar_dom_1"/>
    <property type="match status" value="1"/>
</dbReference>
<evidence type="ECO:0000259" key="3">
    <source>
        <dbReference type="Pfam" id="PF03061"/>
    </source>
</evidence>
<dbReference type="SUPFAM" id="SSF54637">
    <property type="entry name" value="Thioesterase/thiol ester dehydrase-isomerase"/>
    <property type="match status" value="1"/>
</dbReference>